<evidence type="ECO:0000313" key="2">
    <source>
        <dbReference type="EMBL" id="OAQ74606.1"/>
    </source>
</evidence>
<organism evidence="2 3">
    <name type="scientific">Purpureocillium lilacinum</name>
    <name type="common">Paecilomyces lilacinus</name>
    <dbReference type="NCBI Taxonomy" id="33203"/>
    <lineage>
        <taxon>Eukaryota</taxon>
        <taxon>Fungi</taxon>
        <taxon>Dikarya</taxon>
        <taxon>Ascomycota</taxon>
        <taxon>Pezizomycotina</taxon>
        <taxon>Sordariomycetes</taxon>
        <taxon>Hypocreomycetidae</taxon>
        <taxon>Hypocreales</taxon>
        <taxon>Ophiocordycipitaceae</taxon>
        <taxon>Purpureocillium</taxon>
    </lineage>
</organism>
<feature type="compositionally biased region" description="Low complexity" evidence="1">
    <location>
        <begin position="70"/>
        <end position="85"/>
    </location>
</feature>
<name>A0A179G9W4_PURLI</name>
<evidence type="ECO:0000313" key="3">
    <source>
        <dbReference type="Proteomes" id="UP000078240"/>
    </source>
</evidence>
<protein>
    <submittedName>
        <fullName evidence="2">Uncharacterized protein</fullName>
    </submittedName>
</protein>
<feature type="region of interest" description="Disordered" evidence="1">
    <location>
        <begin position="1"/>
        <end position="22"/>
    </location>
</feature>
<feature type="region of interest" description="Disordered" evidence="1">
    <location>
        <begin position="191"/>
        <end position="214"/>
    </location>
</feature>
<reference evidence="2 3" key="1">
    <citation type="submission" date="2016-01" db="EMBL/GenBank/DDBJ databases">
        <title>Biosynthesis of antibiotic leucinostatins and their inhibition on Phytophthora in bio-control Purpureocillium lilacinum.</title>
        <authorList>
            <person name="Wang G."/>
            <person name="Liu Z."/>
            <person name="Lin R."/>
            <person name="Li E."/>
            <person name="Mao Z."/>
            <person name="Ling J."/>
            <person name="Yin W."/>
            <person name="Xie B."/>
        </authorList>
    </citation>
    <scope>NUCLEOTIDE SEQUENCE [LARGE SCALE GENOMIC DNA]</scope>
    <source>
        <strain evidence="2">PLBJ-1</strain>
    </source>
</reference>
<evidence type="ECO:0000256" key="1">
    <source>
        <dbReference type="SAM" id="MobiDB-lite"/>
    </source>
</evidence>
<gene>
    <name evidence="2" type="ORF">VFPBJ_09901</name>
</gene>
<proteinExistence type="predicted"/>
<feature type="region of interest" description="Disordered" evidence="1">
    <location>
        <begin position="62"/>
        <end position="113"/>
    </location>
</feature>
<dbReference type="AlphaFoldDB" id="A0A179G9W4"/>
<dbReference type="Proteomes" id="UP000078240">
    <property type="component" value="Unassembled WGS sequence"/>
</dbReference>
<sequence length="306" mass="32813">MVPVGPAPGGRARPGTSQRTPRRPISSAVLHVLNCPVLSVPFLGQSTDLLLLPPLSLPSRLRRRRRRDLSSSSSPRLRSTPISSIRDARLSSKRNRTASLSQPSPSPSPLAPVRIDEPRTIVHCTVGSAATKVSELRRDVSRFCLAGSVLACALPPCPLYAVESGRPRGRGRSCPALPLPPAVLVLEHGVPTYPRGRHSSRSLPSSRPSRQSCPGPLLLARITHQTAKPNPPPANTCSSALLLARASFPSSPRPLSHPILSAQFFLGFSSQSSPALTRCCIRVPSPVTLARRSCNRGRDVRASDNR</sequence>
<feature type="compositionally biased region" description="Low complexity" evidence="1">
    <location>
        <begin position="1"/>
        <end position="15"/>
    </location>
</feature>
<feature type="compositionally biased region" description="Low complexity" evidence="1">
    <location>
        <begin position="201"/>
        <end position="214"/>
    </location>
</feature>
<accession>A0A179G9W4</accession>
<comment type="caution">
    <text evidence="2">The sequence shown here is derived from an EMBL/GenBank/DDBJ whole genome shotgun (WGS) entry which is preliminary data.</text>
</comment>
<dbReference type="EMBL" id="LSBH01000009">
    <property type="protein sequence ID" value="OAQ74606.1"/>
    <property type="molecule type" value="Genomic_DNA"/>
</dbReference>